<gene>
    <name evidence="2" type="ORF">V6N11_072064</name>
</gene>
<comment type="caution">
    <text evidence="2">The sequence shown here is derived from an EMBL/GenBank/DDBJ whole genome shotgun (WGS) entry which is preliminary data.</text>
</comment>
<sequence length="351" mass="39712">MGQGPTLEKESKPNHQHDPTARSINQQQNQNQSFIEAPKVEKILEQKHSFPEQPAQDLKPNVHGVGIIFTPDSAEIKLEPLGEITNAVKVFDERLQTTCDDFHTMSYSKQNYNQFLVANEGHRTYQIKKVESIIEGGEQCGIDVELREVTQLPDRISPINIQNPKISFLTYDPGGATCLFDKQEKLLGYASSPVQIWKKVDSIEQPTTDIWNSVGSTVKSELQQVFGTAGMNIYRVQTILAKEKINEVVRNDTINGQEKRIAIRVLVESITIQIPTFFAGSQSYGAIWTVLSLWKSGKSYEIFWLKATKMQIDILANGWDAENEILMPLDARNLNDFSILLETCRLLRNCD</sequence>
<feature type="compositionally biased region" description="Basic and acidic residues" evidence="1">
    <location>
        <begin position="7"/>
        <end position="20"/>
    </location>
</feature>
<evidence type="ECO:0000256" key="1">
    <source>
        <dbReference type="SAM" id="MobiDB-lite"/>
    </source>
</evidence>
<name>A0ABR2U2J6_9ROSI</name>
<reference evidence="2 3" key="1">
    <citation type="journal article" date="2024" name="G3 (Bethesda)">
        <title>Genome assembly of Hibiscus sabdariffa L. provides insights into metabolisms of medicinal natural products.</title>
        <authorList>
            <person name="Kim T."/>
        </authorList>
    </citation>
    <scope>NUCLEOTIDE SEQUENCE [LARGE SCALE GENOMIC DNA]</scope>
    <source>
        <strain evidence="2">TK-2024</strain>
        <tissue evidence="2">Old leaves</tissue>
    </source>
</reference>
<proteinExistence type="predicted"/>
<dbReference type="Proteomes" id="UP001396334">
    <property type="component" value="Unassembled WGS sequence"/>
</dbReference>
<feature type="region of interest" description="Disordered" evidence="1">
    <location>
        <begin position="1"/>
        <end position="39"/>
    </location>
</feature>
<keyword evidence="3" id="KW-1185">Reference proteome</keyword>
<organism evidence="2 3">
    <name type="scientific">Hibiscus sabdariffa</name>
    <name type="common">roselle</name>
    <dbReference type="NCBI Taxonomy" id="183260"/>
    <lineage>
        <taxon>Eukaryota</taxon>
        <taxon>Viridiplantae</taxon>
        <taxon>Streptophyta</taxon>
        <taxon>Embryophyta</taxon>
        <taxon>Tracheophyta</taxon>
        <taxon>Spermatophyta</taxon>
        <taxon>Magnoliopsida</taxon>
        <taxon>eudicotyledons</taxon>
        <taxon>Gunneridae</taxon>
        <taxon>Pentapetalae</taxon>
        <taxon>rosids</taxon>
        <taxon>malvids</taxon>
        <taxon>Malvales</taxon>
        <taxon>Malvaceae</taxon>
        <taxon>Malvoideae</taxon>
        <taxon>Hibiscus</taxon>
    </lineage>
</organism>
<evidence type="ECO:0000313" key="2">
    <source>
        <dbReference type="EMBL" id="KAK9043731.1"/>
    </source>
</evidence>
<protein>
    <submittedName>
        <fullName evidence="2">Uncharacterized protein</fullName>
    </submittedName>
</protein>
<dbReference type="EMBL" id="JBBPBN010000003">
    <property type="protein sequence ID" value="KAK9043731.1"/>
    <property type="molecule type" value="Genomic_DNA"/>
</dbReference>
<evidence type="ECO:0000313" key="3">
    <source>
        <dbReference type="Proteomes" id="UP001396334"/>
    </source>
</evidence>
<accession>A0ABR2U2J6</accession>